<sequence length="52" mass="6026">MNAIVCKECGYSFQEEDKKPGKYFCPNCSKEMKFIKFEAFCGAKPNELHEIN</sequence>
<dbReference type="AlphaFoldDB" id="A0A0F9HGQ3"/>
<dbReference type="InterPro" id="IPR024934">
    <property type="entry name" value="Rubredoxin-like_dom"/>
</dbReference>
<evidence type="ECO:0000313" key="2">
    <source>
        <dbReference type="EMBL" id="KKM14611.1"/>
    </source>
</evidence>
<gene>
    <name evidence="2" type="ORF">LCGC14_1704360</name>
</gene>
<protein>
    <recommendedName>
        <fullName evidence="1">Rubredoxin-like domain-containing protein</fullName>
    </recommendedName>
</protein>
<comment type="caution">
    <text evidence="2">The sequence shown here is derived from an EMBL/GenBank/DDBJ whole genome shotgun (WGS) entry which is preliminary data.</text>
</comment>
<dbReference type="EMBL" id="LAZR01015106">
    <property type="protein sequence ID" value="KKM14611.1"/>
    <property type="molecule type" value="Genomic_DNA"/>
</dbReference>
<reference evidence="2" key="1">
    <citation type="journal article" date="2015" name="Nature">
        <title>Complex archaea that bridge the gap between prokaryotes and eukaryotes.</title>
        <authorList>
            <person name="Spang A."/>
            <person name="Saw J.H."/>
            <person name="Jorgensen S.L."/>
            <person name="Zaremba-Niedzwiedzka K."/>
            <person name="Martijn J."/>
            <person name="Lind A.E."/>
            <person name="van Eijk R."/>
            <person name="Schleper C."/>
            <person name="Guy L."/>
            <person name="Ettema T.J."/>
        </authorList>
    </citation>
    <scope>NUCLEOTIDE SEQUENCE</scope>
</reference>
<name>A0A0F9HGQ3_9ZZZZ</name>
<organism evidence="2">
    <name type="scientific">marine sediment metagenome</name>
    <dbReference type="NCBI Taxonomy" id="412755"/>
    <lineage>
        <taxon>unclassified sequences</taxon>
        <taxon>metagenomes</taxon>
        <taxon>ecological metagenomes</taxon>
    </lineage>
</organism>
<evidence type="ECO:0000259" key="1">
    <source>
        <dbReference type="PROSITE" id="PS50903"/>
    </source>
</evidence>
<dbReference type="PROSITE" id="PS50903">
    <property type="entry name" value="RUBREDOXIN_LIKE"/>
    <property type="match status" value="1"/>
</dbReference>
<dbReference type="SUPFAM" id="SSF57802">
    <property type="entry name" value="Rubredoxin-like"/>
    <property type="match status" value="1"/>
</dbReference>
<feature type="domain" description="Rubredoxin-like" evidence="1">
    <location>
        <begin position="1"/>
        <end position="40"/>
    </location>
</feature>
<accession>A0A0F9HGQ3</accession>
<proteinExistence type="predicted"/>
<dbReference type="GO" id="GO:0005506">
    <property type="term" value="F:iron ion binding"/>
    <property type="evidence" value="ECO:0007669"/>
    <property type="project" value="InterPro"/>
</dbReference>